<proteinExistence type="predicted"/>
<evidence type="ECO:0000313" key="1">
    <source>
        <dbReference type="EMBL" id="MBX73119.1"/>
    </source>
</evidence>
<sequence length="21" mass="2493">MLPYNMNCMQKHLLSGKEVQK</sequence>
<accession>A0A2P2R1H0</accession>
<reference evidence="1" key="1">
    <citation type="submission" date="2018-02" db="EMBL/GenBank/DDBJ databases">
        <title>Rhizophora mucronata_Transcriptome.</title>
        <authorList>
            <person name="Meera S.P."/>
            <person name="Sreeshan A."/>
            <person name="Augustine A."/>
        </authorList>
    </citation>
    <scope>NUCLEOTIDE SEQUENCE</scope>
    <source>
        <tissue evidence="1">Leaf</tissue>
    </source>
</reference>
<name>A0A2P2R1H0_RHIMU</name>
<protein>
    <submittedName>
        <fullName evidence="1">Uncharacterized protein</fullName>
    </submittedName>
</protein>
<dbReference type="AlphaFoldDB" id="A0A2P2R1H0"/>
<organism evidence="1">
    <name type="scientific">Rhizophora mucronata</name>
    <name type="common">Asiatic mangrove</name>
    <dbReference type="NCBI Taxonomy" id="61149"/>
    <lineage>
        <taxon>Eukaryota</taxon>
        <taxon>Viridiplantae</taxon>
        <taxon>Streptophyta</taxon>
        <taxon>Embryophyta</taxon>
        <taxon>Tracheophyta</taxon>
        <taxon>Spermatophyta</taxon>
        <taxon>Magnoliopsida</taxon>
        <taxon>eudicotyledons</taxon>
        <taxon>Gunneridae</taxon>
        <taxon>Pentapetalae</taxon>
        <taxon>rosids</taxon>
        <taxon>fabids</taxon>
        <taxon>Malpighiales</taxon>
        <taxon>Rhizophoraceae</taxon>
        <taxon>Rhizophora</taxon>
    </lineage>
</organism>
<dbReference type="EMBL" id="GGEC01092635">
    <property type="protein sequence ID" value="MBX73119.1"/>
    <property type="molecule type" value="Transcribed_RNA"/>
</dbReference>